<dbReference type="Gene3D" id="2.130.10.80">
    <property type="entry name" value="Galactose oxidase/kelch, beta-propeller"/>
    <property type="match status" value="3"/>
</dbReference>
<dbReference type="InterPro" id="IPR037293">
    <property type="entry name" value="Gal_Oxidase_central_sf"/>
</dbReference>
<dbReference type="InterPro" id="IPR009880">
    <property type="entry name" value="Glyoxal_oxidase_N"/>
</dbReference>
<evidence type="ECO:0000259" key="1">
    <source>
        <dbReference type="Pfam" id="PF07250"/>
    </source>
</evidence>
<proteinExistence type="predicted"/>
<gene>
    <name evidence="2" type="ORF">FSB_LOCUS31775</name>
</gene>
<accession>A0A2N9GWK9</accession>
<reference evidence="2" key="1">
    <citation type="submission" date="2018-02" db="EMBL/GenBank/DDBJ databases">
        <authorList>
            <person name="Cohen D.B."/>
            <person name="Kent A.D."/>
        </authorList>
    </citation>
    <scope>NUCLEOTIDE SEQUENCE</scope>
</reference>
<evidence type="ECO:0000313" key="2">
    <source>
        <dbReference type="EMBL" id="SPD03893.1"/>
    </source>
</evidence>
<protein>
    <recommendedName>
        <fullName evidence="1">Glyoxal oxidase N-terminal domain-containing protein</fullName>
    </recommendedName>
</protein>
<dbReference type="Pfam" id="PF07250">
    <property type="entry name" value="Glyoxal_oxid_N"/>
    <property type="match status" value="3"/>
</dbReference>
<dbReference type="AlphaFoldDB" id="A0A2N9GWK9"/>
<sequence>MEDGDMTPRSEFSRWTCTAHSLEYDVATNTIRPLFIQTDIWCSSGTVMPNGQFVQTGGFNDGEMSVRVFKPCPTCDWEEIENGLAAQKLYATNHILPDGCGQIIIGGRQQFNYDFYPHLSAGASPVPKTNIYLFSFLAETTDPDQKQENNLSLPSPWLDVSVTPTHYNNYNVSVDLSFLATPPLGCLSNCHDGDMTPRSEFSRWTCTAHSLEYDVATNTIRPLFIQTDIWCSSGTVMPNGQFVQTGGFNDGEMSVRVFKPCPTCDWEEIENGLAAQRCSLPSPWLDVSITPTHYNNYNVSIDLRFWQLLLMDAYPVATVGGGRWELLLPNIGSTAMHMQLLQNDRVIIFDFTDFGQSNLSLPNGKWRRDPKERVLKAQVMPNGQFFQTCGFNDGEMSVCVFKPCPTCDWEEIENELAAQRLFATNHILPDGRGQIIIGGRQQFNYEFYPHLSAGASPVPKTNIYLFSFLAETTDPDQKQENNLYPFVFLNLDVACILNP</sequence>
<dbReference type="SUPFAM" id="SSF50965">
    <property type="entry name" value="Galactose oxidase, central domain"/>
    <property type="match status" value="1"/>
</dbReference>
<feature type="domain" description="Glyoxal oxidase N-terminal" evidence="1">
    <location>
        <begin position="377"/>
        <end position="492"/>
    </location>
</feature>
<dbReference type="InterPro" id="IPR011043">
    <property type="entry name" value="Gal_Oxase/kelch_b-propeller"/>
</dbReference>
<dbReference type="PANTHER" id="PTHR32208:SF62">
    <property type="entry name" value="OXIDASE, PUTATIVE, EXPRESSED-RELATED"/>
    <property type="match status" value="1"/>
</dbReference>
<dbReference type="EMBL" id="OIVN01002466">
    <property type="protein sequence ID" value="SPD03893.1"/>
    <property type="molecule type" value="Genomic_DNA"/>
</dbReference>
<organism evidence="2">
    <name type="scientific">Fagus sylvatica</name>
    <name type="common">Beechnut</name>
    <dbReference type="NCBI Taxonomy" id="28930"/>
    <lineage>
        <taxon>Eukaryota</taxon>
        <taxon>Viridiplantae</taxon>
        <taxon>Streptophyta</taxon>
        <taxon>Embryophyta</taxon>
        <taxon>Tracheophyta</taxon>
        <taxon>Spermatophyta</taxon>
        <taxon>Magnoliopsida</taxon>
        <taxon>eudicotyledons</taxon>
        <taxon>Gunneridae</taxon>
        <taxon>Pentapetalae</taxon>
        <taxon>rosids</taxon>
        <taxon>fabids</taxon>
        <taxon>Fagales</taxon>
        <taxon>Fagaceae</taxon>
        <taxon>Fagus</taxon>
    </lineage>
</organism>
<dbReference type="PANTHER" id="PTHR32208">
    <property type="entry name" value="SECRETED PROTEIN-RELATED"/>
    <property type="match status" value="1"/>
</dbReference>
<feature type="domain" description="Glyoxal oxidase N-terminal" evidence="1">
    <location>
        <begin position="8"/>
        <end position="151"/>
    </location>
</feature>
<feature type="domain" description="Glyoxal oxidase N-terminal" evidence="1">
    <location>
        <begin position="196"/>
        <end position="277"/>
    </location>
</feature>
<name>A0A2N9GWK9_FAGSY</name>